<protein>
    <submittedName>
        <fullName evidence="1">Uncharacterized protein</fullName>
    </submittedName>
</protein>
<evidence type="ECO:0000313" key="2">
    <source>
        <dbReference type="Proteomes" id="UP000708208"/>
    </source>
</evidence>
<dbReference type="Proteomes" id="UP000708208">
    <property type="component" value="Unassembled WGS sequence"/>
</dbReference>
<gene>
    <name evidence="1" type="ORF">AFUS01_LOCUS31043</name>
</gene>
<name>A0A8J2PFX6_9HEXA</name>
<comment type="caution">
    <text evidence="1">The sequence shown here is derived from an EMBL/GenBank/DDBJ whole genome shotgun (WGS) entry which is preliminary data.</text>
</comment>
<proteinExistence type="predicted"/>
<organism evidence="1 2">
    <name type="scientific">Allacma fusca</name>
    <dbReference type="NCBI Taxonomy" id="39272"/>
    <lineage>
        <taxon>Eukaryota</taxon>
        <taxon>Metazoa</taxon>
        <taxon>Ecdysozoa</taxon>
        <taxon>Arthropoda</taxon>
        <taxon>Hexapoda</taxon>
        <taxon>Collembola</taxon>
        <taxon>Symphypleona</taxon>
        <taxon>Sminthuridae</taxon>
        <taxon>Allacma</taxon>
    </lineage>
</organism>
<feature type="non-terminal residue" evidence="1">
    <location>
        <position position="1"/>
    </location>
</feature>
<evidence type="ECO:0000313" key="1">
    <source>
        <dbReference type="EMBL" id="CAG7820663.1"/>
    </source>
</evidence>
<dbReference type="EMBL" id="CAJVCH010486327">
    <property type="protein sequence ID" value="CAG7820663.1"/>
    <property type="molecule type" value="Genomic_DNA"/>
</dbReference>
<accession>A0A8J2PFX6</accession>
<reference evidence="1" key="1">
    <citation type="submission" date="2021-06" db="EMBL/GenBank/DDBJ databases">
        <authorList>
            <person name="Hodson N. C."/>
            <person name="Mongue J. A."/>
            <person name="Jaron S. K."/>
        </authorList>
    </citation>
    <scope>NUCLEOTIDE SEQUENCE</scope>
</reference>
<dbReference type="AlphaFoldDB" id="A0A8J2PFX6"/>
<keyword evidence="2" id="KW-1185">Reference proteome</keyword>
<dbReference type="OrthoDB" id="6502088at2759"/>
<sequence>IIQKKTKPVLSSGGSKLKFNFKKPGYNLQDKSCTEYCLPACAETSYSTVVTSAAFPNQNEPNKTKMLREAIADNRIQLNDINYCKHQRPSDLLPSIKCSPVSEG</sequence>